<name>A0A9W6CQV7_XANFL</name>
<feature type="signal peptide" evidence="1">
    <location>
        <begin position="1"/>
        <end position="32"/>
    </location>
</feature>
<reference evidence="3 5" key="2">
    <citation type="submission" date="2023-07" db="EMBL/GenBank/DDBJ databases">
        <title>Genomic Encyclopedia of Type Strains, Phase IV (KMG-IV): sequencing the most valuable type-strain genomes for metagenomic binning, comparative biology and taxonomic classification.</title>
        <authorList>
            <person name="Goeker M."/>
        </authorList>
    </citation>
    <scope>NUCLEOTIDE SEQUENCE [LARGE SCALE GENOMIC DNA]</scope>
    <source>
        <strain evidence="3 5">DSM 338</strain>
    </source>
</reference>
<dbReference type="RefSeq" id="WP_169123634.1">
    <property type="nucleotide sequence ID" value="NZ_BSDO01000007.1"/>
</dbReference>
<evidence type="ECO:0000313" key="4">
    <source>
        <dbReference type="Proteomes" id="UP001144397"/>
    </source>
</evidence>
<keyword evidence="5" id="KW-1185">Reference proteome</keyword>
<proteinExistence type="predicted"/>
<evidence type="ECO:0000313" key="5">
    <source>
        <dbReference type="Proteomes" id="UP001245370"/>
    </source>
</evidence>
<dbReference type="GeneID" id="95764918"/>
<accession>A0A9W6CQV7</accession>
<keyword evidence="1" id="KW-0732">Signal</keyword>
<sequence length="84" mass="9065">MIRSKAALRPLTLALTFAAGLATAGLVQSAFADQPNMQRALEALRTARAFLQQAEPNKGGHRERAIDFVDRAIGETEAGIQFAR</sequence>
<dbReference type="EMBL" id="JAVDPY010000009">
    <property type="protein sequence ID" value="MDR6335982.1"/>
    <property type="molecule type" value="Genomic_DNA"/>
</dbReference>
<feature type="chain" id="PRO_5040892722" evidence="1">
    <location>
        <begin position="33"/>
        <end position="84"/>
    </location>
</feature>
<gene>
    <name evidence="3" type="ORF">GGQ86_004480</name>
    <name evidence="2" type="ORF">XFLAVUS301_41450</name>
</gene>
<organism evidence="2 4">
    <name type="scientific">Xanthobacter flavus</name>
    <dbReference type="NCBI Taxonomy" id="281"/>
    <lineage>
        <taxon>Bacteria</taxon>
        <taxon>Pseudomonadati</taxon>
        <taxon>Pseudomonadota</taxon>
        <taxon>Alphaproteobacteria</taxon>
        <taxon>Hyphomicrobiales</taxon>
        <taxon>Xanthobacteraceae</taxon>
        <taxon>Xanthobacter</taxon>
    </lineage>
</organism>
<evidence type="ECO:0000313" key="2">
    <source>
        <dbReference type="EMBL" id="GLI24471.1"/>
    </source>
</evidence>
<dbReference type="AlphaFoldDB" id="A0A9W6CQV7"/>
<protein>
    <submittedName>
        <fullName evidence="2">Uncharacterized protein</fullName>
    </submittedName>
</protein>
<evidence type="ECO:0000256" key="1">
    <source>
        <dbReference type="SAM" id="SignalP"/>
    </source>
</evidence>
<reference evidence="2" key="1">
    <citation type="submission" date="2022-12" db="EMBL/GenBank/DDBJ databases">
        <title>Reference genome sequencing for broad-spectrum identification of bacterial and archaeal isolates by mass spectrometry.</title>
        <authorList>
            <person name="Sekiguchi Y."/>
            <person name="Tourlousse D.M."/>
        </authorList>
    </citation>
    <scope>NUCLEOTIDE SEQUENCE</scope>
    <source>
        <strain evidence="2">301</strain>
    </source>
</reference>
<comment type="caution">
    <text evidence="2">The sequence shown here is derived from an EMBL/GenBank/DDBJ whole genome shotgun (WGS) entry which is preliminary data.</text>
</comment>
<dbReference type="EMBL" id="BSDO01000007">
    <property type="protein sequence ID" value="GLI24471.1"/>
    <property type="molecule type" value="Genomic_DNA"/>
</dbReference>
<evidence type="ECO:0000313" key="3">
    <source>
        <dbReference type="EMBL" id="MDR6335982.1"/>
    </source>
</evidence>
<dbReference type="Proteomes" id="UP001245370">
    <property type="component" value="Unassembled WGS sequence"/>
</dbReference>
<dbReference type="Proteomes" id="UP001144397">
    <property type="component" value="Unassembled WGS sequence"/>
</dbReference>